<gene>
    <name evidence="5" type="ORF">HNR19_002429</name>
</gene>
<keyword evidence="2 5" id="KW-0238">DNA-binding</keyword>
<sequence>MATKRTYGDGCGIAHALDLVGERWALLVVRELVLGPKRFSDLAAALPKVTPSVLAQRLRELEEIGVVRRDTLPPPAASQVYELTPWGGRLEAVLIALGEWGASSPTLPDDLPVGPDSAMLAMKTLFSPPDTAVELEVELVLSDLPYAVRVVDGQLQVTRGRPASPAASLRTTSDGLESLMWRRETLDEALASGTATLEGDRSAVEELLGQIEVPAPV</sequence>
<evidence type="ECO:0000256" key="3">
    <source>
        <dbReference type="ARBA" id="ARBA00023163"/>
    </source>
</evidence>
<dbReference type="Gene3D" id="1.10.10.10">
    <property type="entry name" value="Winged helix-like DNA-binding domain superfamily/Winged helix DNA-binding domain"/>
    <property type="match status" value="1"/>
</dbReference>
<comment type="caution">
    <text evidence="5">The sequence shown here is derived from an EMBL/GenBank/DDBJ whole genome shotgun (WGS) entry which is preliminary data.</text>
</comment>
<keyword evidence="3" id="KW-0804">Transcription</keyword>
<dbReference type="InterPro" id="IPR036388">
    <property type="entry name" value="WH-like_DNA-bd_sf"/>
</dbReference>
<dbReference type="EMBL" id="JACCFP010000001">
    <property type="protein sequence ID" value="NYJ01731.1"/>
    <property type="molecule type" value="Genomic_DNA"/>
</dbReference>
<organism evidence="5 6">
    <name type="scientific">Nocardioides thalensis</name>
    <dbReference type="NCBI Taxonomy" id="1914755"/>
    <lineage>
        <taxon>Bacteria</taxon>
        <taxon>Bacillati</taxon>
        <taxon>Actinomycetota</taxon>
        <taxon>Actinomycetes</taxon>
        <taxon>Propionibacteriales</taxon>
        <taxon>Nocardioidaceae</taxon>
        <taxon>Nocardioides</taxon>
    </lineage>
</organism>
<dbReference type="Pfam" id="PF01638">
    <property type="entry name" value="HxlR"/>
    <property type="match status" value="1"/>
</dbReference>
<dbReference type="Pfam" id="PF14864">
    <property type="entry name" value="Alkyl_sulf_C"/>
    <property type="match status" value="1"/>
</dbReference>
<dbReference type="Proteomes" id="UP000530424">
    <property type="component" value="Unassembled WGS sequence"/>
</dbReference>
<protein>
    <submittedName>
        <fullName evidence="5">DNA-binding HxlR family transcriptional regulator</fullName>
    </submittedName>
</protein>
<dbReference type="InterPro" id="IPR029229">
    <property type="entry name" value="Alkyl_sulf_C"/>
</dbReference>
<dbReference type="SUPFAM" id="SSF55718">
    <property type="entry name" value="SCP-like"/>
    <property type="match status" value="1"/>
</dbReference>
<accession>A0A853C3I8</accession>
<evidence type="ECO:0000256" key="2">
    <source>
        <dbReference type="ARBA" id="ARBA00023125"/>
    </source>
</evidence>
<name>A0A853C3I8_9ACTN</name>
<keyword evidence="1" id="KW-0805">Transcription regulation</keyword>
<feature type="domain" description="HTH hxlR-type" evidence="4">
    <location>
        <begin position="11"/>
        <end position="109"/>
    </location>
</feature>
<dbReference type="AlphaFoldDB" id="A0A853C3I8"/>
<dbReference type="GO" id="GO:0003677">
    <property type="term" value="F:DNA binding"/>
    <property type="evidence" value="ECO:0007669"/>
    <property type="project" value="UniProtKB-KW"/>
</dbReference>
<dbReference type="PANTHER" id="PTHR33204:SF18">
    <property type="entry name" value="TRANSCRIPTIONAL REGULATORY PROTEIN"/>
    <property type="match status" value="1"/>
</dbReference>
<dbReference type="SUPFAM" id="SSF46785">
    <property type="entry name" value="Winged helix' DNA-binding domain"/>
    <property type="match status" value="1"/>
</dbReference>
<dbReference type="Gene3D" id="3.30.1050.10">
    <property type="entry name" value="SCP2 sterol-binding domain"/>
    <property type="match status" value="1"/>
</dbReference>
<evidence type="ECO:0000313" key="6">
    <source>
        <dbReference type="Proteomes" id="UP000530424"/>
    </source>
</evidence>
<keyword evidence="6" id="KW-1185">Reference proteome</keyword>
<evidence type="ECO:0000256" key="1">
    <source>
        <dbReference type="ARBA" id="ARBA00023015"/>
    </source>
</evidence>
<dbReference type="RefSeq" id="WP_179668181.1">
    <property type="nucleotide sequence ID" value="NZ_JACCFP010000001.1"/>
</dbReference>
<evidence type="ECO:0000313" key="5">
    <source>
        <dbReference type="EMBL" id="NYJ01731.1"/>
    </source>
</evidence>
<evidence type="ECO:0000259" key="4">
    <source>
        <dbReference type="PROSITE" id="PS51118"/>
    </source>
</evidence>
<dbReference type="InterPro" id="IPR036390">
    <property type="entry name" value="WH_DNA-bd_sf"/>
</dbReference>
<reference evidence="5 6" key="1">
    <citation type="submission" date="2020-07" db="EMBL/GenBank/DDBJ databases">
        <title>Sequencing the genomes of 1000 actinobacteria strains.</title>
        <authorList>
            <person name="Klenk H.-P."/>
        </authorList>
    </citation>
    <scope>NUCLEOTIDE SEQUENCE [LARGE SCALE GENOMIC DNA]</scope>
    <source>
        <strain evidence="5 6">DSM 103833</strain>
    </source>
</reference>
<dbReference type="PANTHER" id="PTHR33204">
    <property type="entry name" value="TRANSCRIPTIONAL REGULATOR, MARR FAMILY"/>
    <property type="match status" value="1"/>
</dbReference>
<dbReference type="PROSITE" id="PS51118">
    <property type="entry name" value="HTH_HXLR"/>
    <property type="match status" value="1"/>
</dbReference>
<proteinExistence type="predicted"/>
<dbReference type="InterPro" id="IPR002577">
    <property type="entry name" value="HTH_HxlR"/>
</dbReference>
<dbReference type="InterPro" id="IPR036527">
    <property type="entry name" value="SCP2_sterol-bd_dom_sf"/>
</dbReference>